<accession>A0AAP0SAL4</accession>
<dbReference type="EMBL" id="JBBPBK010000001">
    <property type="protein sequence ID" value="KAK9292004.1"/>
    <property type="molecule type" value="Genomic_DNA"/>
</dbReference>
<evidence type="ECO:0000313" key="2">
    <source>
        <dbReference type="EMBL" id="KAK9292004.1"/>
    </source>
</evidence>
<proteinExistence type="predicted"/>
<organism evidence="2 3">
    <name type="scientific">Liquidambar formosana</name>
    <name type="common">Formosan gum</name>
    <dbReference type="NCBI Taxonomy" id="63359"/>
    <lineage>
        <taxon>Eukaryota</taxon>
        <taxon>Viridiplantae</taxon>
        <taxon>Streptophyta</taxon>
        <taxon>Embryophyta</taxon>
        <taxon>Tracheophyta</taxon>
        <taxon>Spermatophyta</taxon>
        <taxon>Magnoliopsida</taxon>
        <taxon>eudicotyledons</taxon>
        <taxon>Gunneridae</taxon>
        <taxon>Pentapetalae</taxon>
        <taxon>Saxifragales</taxon>
        <taxon>Altingiaceae</taxon>
        <taxon>Liquidambar</taxon>
    </lineage>
</organism>
<feature type="compositionally biased region" description="Polar residues" evidence="1">
    <location>
        <begin position="80"/>
        <end position="95"/>
    </location>
</feature>
<dbReference type="InterPro" id="IPR038789">
    <property type="entry name" value="LPA2-like"/>
</dbReference>
<keyword evidence="3" id="KW-1185">Reference proteome</keyword>
<dbReference type="Proteomes" id="UP001415857">
    <property type="component" value="Unassembled WGS sequence"/>
</dbReference>
<sequence>MVPLLGNEAVVKGDMGDVEQVGININHKLRANGLIAVSSNPLVVKDLDPSTTNPNPLPTGEPSTASVPPKKPTTPGLGFGSSSSTLNKPSASTVSSKKKQSSGNRRERATIIQRRAPVKNPGFGSEQEEDQSKEQSKNESGFMLT</sequence>
<protein>
    <submittedName>
        <fullName evidence="2">Uncharacterized protein</fullName>
    </submittedName>
</protein>
<name>A0AAP0SAL4_LIQFO</name>
<dbReference type="PANTHER" id="PTHR37385">
    <property type="entry name" value="PROTEIN LOW PSII ACCUMULATION 2, CHLOROPLASTIC"/>
    <property type="match status" value="1"/>
</dbReference>
<dbReference type="GO" id="GO:0009507">
    <property type="term" value="C:chloroplast"/>
    <property type="evidence" value="ECO:0007669"/>
    <property type="project" value="TreeGrafter"/>
</dbReference>
<evidence type="ECO:0000313" key="3">
    <source>
        <dbReference type="Proteomes" id="UP001415857"/>
    </source>
</evidence>
<dbReference type="AlphaFoldDB" id="A0AAP0SAL4"/>
<feature type="region of interest" description="Disordered" evidence="1">
    <location>
        <begin position="44"/>
        <end position="145"/>
    </location>
</feature>
<dbReference type="PANTHER" id="PTHR37385:SF2">
    <property type="entry name" value="PROTEIN LPA2"/>
    <property type="match status" value="1"/>
</dbReference>
<gene>
    <name evidence="2" type="ORF">L1049_019957</name>
</gene>
<reference evidence="2 3" key="1">
    <citation type="journal article" date="2024" name="Plant J.">
        <title>Genome sequences and population genomics reveal climatic adaptation and genomic divergence between two closely related sweetgum species.</title>
        <authorList>
            <person name="Xu W.Q."/>
            <person name="Ren C.Q."/>
            <person name="Zhang X.Y."/>
            <person name="Comes H.P."/>
            <person name="Liu X.H."/>
            <person name="Li Y.G."/>
            <person name="Kettle C.J."/>
            <person name="Jalonen R."/>
            <person name="Gaisberger H."/>
            <person name="Ma Y.Z."/>
            <person name="Qiu Y.X."/>
        </authorList>
    </citation>
    <scope>NUCLEOTIDE SEQUENCE [LARGE SCALE GENOMIC DNA]</scope>
    <source>
        <strain evidence="2">Hangzhou</strain>
    </source>
</reference>
<comment type="caution">
    <text evidence="2">The sequence shown here is derived from an EMBL/GenBank/DDBJ whole genome shotgun (WGS) entry which is preliminary data.</text>
</comment>
<evidence type="ECO:0000256" key="1">
    <source>
        <dbReference type="SAM" id="MobiDB-lite"/>
    </source>
</evidence>